<dbReference type="EMBL" id="CAJNJA010060007">
    <property type="protein sequence ID" value="CAE7869301.1"/>
    <property type="molecule type" value="Genomic_DNA"/>
</dbReference>
<dbReference type="SUPFAM" id="SSF90002">
    <property type="entry name" value="Hypothetical protein YjiA, C-terminal domain"/>
    <property type="match status" value="1"/>
</dbReference>
<reference evidence="8" key="1">
    <citation type="submission" date="2021-02" db="EMBL/GenBank/DDBJ databases">
        <authorList>
            <person name="Dougan E. K."/>
            <person name="Rhodes N."/>
            <person name="Thang M."/>
            <person name="Chan C."/>
        </authorList>
    </citation>
    <scope>NUCLEOTIDE SEQUENCE</scope>
</reference>
<comment type="caution">
    <text evidence="8">The sequence shown here is derived from an EMBL/GenBank/DDBJ whole genome shotgun (WGS) entry which is preliminary data.</text>
</comment>
<dbReference type="InterPro" id="IPR036627">
    <property type="entry name" value="CobW-likC_sf"/>
</dbReference>
<feature type="domain" description="CobW C-terminal" evidence="7">
    <location>
        <begin position="373"/>
        <end position="515"/>
    </location>
</feature>
<evidence type="ECO:0000256" key="2">
    <source>
        <dbReference type="ARBA" id="ARBA00022801"/>
    </source>
</evidence>
<dbReference type="Proteomes" id="UP000601435">
    <property type="component" value="Unassembled WGS sequence"/>
</dbReference>
<dbReference type="AlphaFoldDB" id="A0A813AII1"/>
<evidence type="ECO:0000256" key="5">
    <source>
        <dbReference type="ARBA" id="ARBA00049117"/>
    </source>
</evidence>
<dbReference type="Pfam" id="PF07683">
    <property type="entry name" value="CobW_C"/>
    <property type="match status" value="1"/>
</dbReference>
<feature type="region of interest" description="Disordered" evidence="6">
    <location>
        <begin position="288"/>
        <end position="368"/>
    </location>
</feature>
<dbReference type="CDD" id="cd03112">
    <property type="entry name" value="CobW-like"/>
    <property type="match status" value="1"/>
</dbReference>
<organism evidence="8 9">
    <name type="scientific">Symbiodinium necroappetens</name>
    <dbReference type="NCBI Taxonomy" id="1628268"/>
    <lineage>
        <taxon>Eukaryota</taxon>
        <taxon>Sar</taxon>
        <taxon>Alveolata</taxon>
        <taxon>Dinophyceae</taxon>
        <taxon>Suessiales</taxon>
        <taxon>Symbiodiniaceae</taxon>
        <taxon>Symbiodinium</taxon>
    </lineage>
</organism>
<evidence type="ECO:0000313" key="8">
    <source>
        <dbReference type="EMBL" id="CAE7869301.1"/>
    </source>
</evidence>
<name>A0A813AII1_9DINO</name>
<evidence type="ECO:0000256" key="3">
    <source>
        <dbReference type="ARBA" id="ARBA00023186"/>
    </source>
</evidence>
<evidence type="ECO:0000313" key="9">
    <source>
        <dbReference type="Proteomes" id="UP000601435"/>
    </source>
</evidence>
<dbReference type="InterPro" id="IPR051927">
    <property type="entry name" value="Zn_Chap_cDPG_Synth"/>
</dbReference>
<keyword evidence="1" id="KW-0547">Nucleotide-binding</keyword>
<sequence>ALAAATATAFLAAGCSALRQSRRRWRRCQVSLARPATATETAAPERVPVILLSGFLGTGKTTLLRHWLENTTDRVGIVVNDVASVNIDSKLVQQQSYNAEGEVNAIQLANGCACCSLGDELLVDISDLIELSGGERPFKQIVVELSGVAEPARVCENFASAREAGYYVVNGVELGQVVTVLDASTFCEEYMEYSRLYEREDLMDGDVGEMAEVAVVELLVEQTEAADIVILNKTDMATKEQLDLTREVVKAINKKARIIETTFGKVTLQDVLAEDHSEARHDHCDHAHEEHGHEGHHDDTHAEHGHGHEEEHSQAHSHASDCSEPGCSDASHGHSHSHADDCSDPDCTDHSHGHDHGHSHSHSTTTAEDRFGITSFTYRARRPLSEQRFTEALQKWPIPKHSDLKLMLDDTETNPGHPLRKVIRSKGFCWLETQPATRVYWSQAGKDMQLTYNGLWWGAMTQDQLKLMQKMATGEYDRARREDWDDEWCDRRQELVFIGRHLDEAAIRSMLDKCLLTDDEMVSYRKMQDASMQEQPEKGG</sequence>
<dbReference type="Gene3D" id="3.30.1220.10">
    <property type="entry name" value="CobW-like, C-terminal domain"/>
    <property type="match status" value="1"/>
</dbReference>
<keyword evidence="2" id="KW-0378">Hydrolase</keyword>
<dbReference type="SUPFAM" id="SSF52540">
    <property type="entry name" value="P-loop containing nucleoside triphosphate hydrolases"/>
    <property type="match status" value="1"/>
</dbReference>
<keyword evidence="3" id="KW-0143">Chaperone</keyword>
<proteinExistence type="inferred from homology"/>
<dbReference type="GO" id="GO:0016787">
    <property type="term" value="F:hydrolase activity"/>
    <property type="evidence" value="ECO:0007669"/>
    <property type="project" value="UniProtKB-KW"/>
</dbReference>
<comment type="similarity">
    <text evidence="4">Belongs to the SIMIBI class G3E GTPase family. ZNG1 subfamily.</text>
</comment>
<gene>
    <name evidence="8" type="primary">yciC</name>
    <name evidence="8" type="ORF">SNEC2469_LOCUS28004</name>
</gene>
<dbReference type="Pfam" id="PF02492">
    <property type="entry name" value="cobW"/>
    <property type="match status" value="1"/>
</dbReference>
<dbReference type="InterPro" id="IPR011629">
    <property type="entry name" value="CobW-like_C"/>
</dbReference>
<feature type="non-terminal residue" evidence="8">
    <location>
        <position position="540"/>
    </location>
</feature>
<dbReference type="InterPro" id="IPR003495">
    <property type="entry name" value="CobW/HypB/UreG_nucleotide-bd"/>
</dbReference>
<comment type="catalytic activity">
    <reaction evidence="5">
        <text>GTP + H2O = GDP + phosphate + H(+)</text>
        <dbReference type="Rhea" id="RHEA:19669"/>
        <dbReference type="ChEBI" id="CHEBI:15377"/>
        <dbReference type="ChEBI" id="CHEBI:15378"/>
        <dbReference type="ChEBI" id="CHEBI:37565"/>
        <dbReference type="ChEBI" id="CHEBI:43474"/>
        <dbReference type="ChEBI" id="CHEBI:58189"/>
    </reaction>
    <physiologicalReaction direction="left-to-right" evidence="5">
        <dbReference type="Rhea" id="RHEA:19670"/>
    </physiologicalReaction>
</comment>
<evidence type="ECO:0000256" key="4">
    <source>
        <dbReference type="ARBA" id="ARBA00034320"/>
    </source>
</evidence>
<dbReference type="PANTHER" id="PTHR43603">
    <property type="entry name" value="COBW DOMAIN-CONTAINING PROTEIN DDB_G0274527"/>
    <property type="match status" value="1"/>
</dbReference>
<dbReference type="Gene3D" id="3.40.50.300">
    <property type="entry name" value="P-loop containing nucleotide triphosphate hydrolases"/>
    <property type="match status" value="1"/>
</dbReference>
<accession>A0A813AII1</accession>
<dbReference type="InterPro" id="IPR027417">
    <property type="entry name" value="P-loop_NTPase"/>
</dbReference>
<evidence type="ECO:0000256" key="1">
    <source>
        <dbReference type="ARBA" id="ARBA00022741"/>
    </source>
</evidence>
<feature type="compositionally biased region" description="Basic and acidic residues" evidence="6">
    <location>
        <begin position="288"/>
        <end position="321"/>
    </location>
</feature>
<feature type="compositionally biased region" description="Basic and acidic residues" evidence="6">
    <location>
        <begin position="337"/>
        <end position="358"/>
    </location>
</feature>
<keyword evidence="9" id="KW-1185">Reference proteome</keyword>
<evidence type="ECO:0000259" key="7">
    <source>
        <dbReference type="SMART" id="SM00833"/>
    </source>
</evidence>
<protein>
    <submittedName>
        <fullName evidence="8">YciC protein</fullName>
    </submittedName>
</protein>
<dbReference type="PANTHER" id="PTHR43603:SF1">
    <property type="entry name" value="ZINC-REGULATED GTPASE METALLOPROTEIN ACTIVATOR 1"/>
    <property type="match status" value="1"/>
</dbReference>
<dbReference type="OrthoDB" id="272672at2759"/>
<dbReference type="GO" id="GO:0000166">
    <property type="term" value="F:nucleotide binding"/>
    <property type="evidence" value="ECO:0007669"/>
    <property type="project" value="UniProtKB-KW"/>
</dbReference>
<evidence type="ECO:0000256" key="6">
    <source>
        <dbReference type="SAM" id="MobiDB-lite"/>
    </source>
</evidence>
<dbReference type="SMART" id="SM00833">
    <property type="entry name" value="CobW_C"/>
    <property type="match status" value="1"/>
</dbReference>